<dbReference type="AlphaFoldDB" id="A0A6C0CMM1"/>
<evidence type="ECO:0000313" key="1">
    <source>
        <dbReference type="EMBL" id="QHT04939.1"/>
    </source>
</evidence>
<sequence length="189" mass="21974">MTEPQPTEIIYETVSKDVVREKFDADETPFKNIVFPSSTVFKNKEDARAYIKKYMKRKKDVFSTNTSICAVKMCKNPEKWEKEYDSFNHKRDRMYTAKDKYSDMVSGFVSKIGDRSSGKLPCKSCGSSIAISYYLKGKDVLRDECPVCGTSIWPENIKKLKERYTTLNDALLKHKPRNGCVYYLWHITI</sequence>
<organism evidence="1">
    <name type="scientific">viral metagenome</name>
    <dbReference type="NCBI Taxonomy" id="1070528"/>
    <lineage>
        <taxon>unclassified sequences</taxon>
        <taxon>metagenomes</taxon>
        <taxon>organismal metagenomes</taxon>
    </lineage>
</organism>
<reference evidence="1" key="1">
    <citation type="journal article" date="2020" name="Nature">
        <title>Giant virus diversity and host interactions through global metagenomics.</title>
        <authorList>
            <person name="Schulz F."/>
            <person name="Roux S."/>
            <person name="Paez-Espino D."/>
            <person name="Jungbluth S."/>
            <person name="Walsh D.A."/>
            <person name="Denef V.J."/>
            <person name="McMahon K.D."/>
            <person name="Konstantinidis K.T."/>
            <person name="Eloe-Fadrosh E.A."/>
            <person name="Kyrpides N.C."/>
            <person name="Woyke T."/>
        </authorList>
    </citation>
    <scope>NUCLEOTIDE SEQUENCE</scope>
    <source>
        <strain evidence="1">GVMAG-M-3300021343-4</strain>
    </source>
</reference>
<accession>A0A6C0CMM1</accession>
<proteinExistence type="predicted"/>
<name>A0A6C0CMM1_9ZZZZ</name>
<protein>
    <submittedName>
        <fullName evidence="1">Uncharacterized protein</fullName>
    </submittedName>
</protein>
<dbReference type="EMBL" id="MN739446">
    <property type="protein sequence ID" value="QHT04939.1"/>
    <property type="molecule type" value="Genomic_DNA"/>
</dbReference>